<evidence type="ECO:0000313" key="7">
    <source>
        <dbReference type="Proteomes" id="UP000007013"/>
    </source>
</evidence>
<keyword evidence="7" id="KW-1185">Reference proteome</keyword>
<dbReference type="eggNOG" id="COG1609">
    <property type="taxonomic scope" value="Bacteria"/>
</dbReference>
<dbReference type="Pfam" id="PF00356">
    <property type="entry name" value="LacI"/>
    <property type="match status" value="1"/>
</dbReference>
<dbReference type="PANTHER" id="PTHR30146">
    <property type="entry name" value="LACI-RELATED TRANSCRIPTIONAL REPRESSOR"/>
    <property type="match status" value="1"/>
</dbReference>
<evidence type="ECO:0000313" key="6">
    <source>
        <dbReference type="EMBL" id="ACB74642.1"/>
    </source>
</evidence>
<evidence type="ECO:0000256" key="2">
    <source>
        <dbReference type="ARBA" id="ARBA00023015"/>
    </source>
</evidence>
<evidence type="ECO:0000256" key="3">
    <source>
        <dbReference type="ARBA" id="ARBA00023125"/>
    </source>
</evidence>
<keyword evidence="2" id="KW-0805">Transcription regulation</keyword>
<evidence type="ECO:0000256" key="1">
    <source>
        <dbReference type="ARBA" id="ARBA00022491"/>
    </source>
</evidence>
<dbReference type="InterPro" id="IPR000843">
    <property type="entry name" value="HTH_LacI"/>
</dbReference>
<dbReference type="EMBL" id="CP001032">
    <property type="protein sequence ID" value="ACB74642.1"/>
    <property type="molecule type" value="Genomic_DNA"/>
</dbReference>
<dbReference type="PROSITE" id="PS50932">
    <property type="entry name" value="HTH_LACI_2"/>
    <property type="match status" value="1"/>
</dbReference>
<dbReference type="PANTHER" id="PTHR30146:SF148">
    <property type="entry name" value="HTH-TYPE TRANSCRIPTIONAL REPRESSOR PURR-RELATED"/>
    <property type="match status" value="1"/>
</dbReference>
<dbReference type="AlphaFoldDB" id="B1ZRF5"/>
<dbReference type="SUPFAM" id="SSF53822">
    <property type="entry name" value="Periplasmic binding protein-like I"/>
    <property type="match status" value="1"/>
</dbReference>
<name>B1ZRF5_OPITP</name>
<sequence>MVALFPMAAPTLRTLARSLGLSRTTVSDALRGSPRVNPDTVARVRAAAKAAGYERNPLTGAVMSLLRRSRGQKFRGVLAAIEMVEPIRPAHVIRYNESLLSGISERANDLGFKVERFEIGPQGMRLNRLDTILHTRGIQGLIVLPASGFPDLTGLSWDRYTAVYADYFIDHPALHCVCSDHYRSMVALLHELHARGYRRPGLFMDIHLDERLQFRWEGAFLALQKYLPKITAVPALRRTSITRADFETWFKKYDPDVVLGHFPEAMSWMKECGADVPKTHSFVCLNSLRVTEPCAALDLQTHQLGARCAELVIGQLLHNEFGIPGEPSLTTIPAKLIEGPTLRPPVAAETTAAGVDN</sequence>
<dbReference type="HOGENOM" id="CLU_042649_0_0_0"/>
<dbReference type="InterPro" id="IPR010982">
    <property type="entry name" value="Lambda_DNA-bd_dom_sf"/>
</dbReference>
<dbReference type="GO" id="GO:0000976">
    <property type="term" value="F:transcription cis-regulatory region binding"/>
    <property type="evidence" value="ECO:0007669"/>
    <property type="project" value="TreeGrafter"/>
</dbReference>
<feature type="domain" description="HTH lacI-type" evidence="5">
    <location>
        <begin position="10"/>
        <end position="64"/>
    </location>
</feature>
<dbReference type="InterPro" id="IPR028082">
    <property type="entry name" value="Peripla_BP_I"/>
</dbReference>
<dbReference type="STRING" id="452637.Oter_1357"/>
<dbReference type="SMART" id="SM00354">
    <property type="entry name" value="HTH_LACI"/>
    <property type="match status" value="1"/>
</dbReference>
<keyword evidence="1" id="KW-0678">Repressor</keyword>
<organism evidence="6 7">
    <name type="scientific">Opitutus terrae (strain DSM 11246 / JCM 15787 / PB90-1)</name>
    <dbReference type="NCBI Taxonomy" id="452637"/>
    <lineage>
        <taxon>Bacteria</taxon>
        <taxon>Pseudomonadati</taxon>
        <taxon>Verrucomicrobiota</taxon>
        <taxon>Opitutia</taxon>
        <taxon>Opitutales</taxon>
        <taxon>Opitutaceae</taxon>
        <taxon>Opitutus</taxon>
    </lineage>
</organism>
<gene>
    <name evidence="6" type="ordered locus">Oter_1357</name>
</gene>
<evidence type="ECO:0000256" key="4">
    <source>
        <dbReference type="ARBA" id="ARBA00023163"/>
    </source>
</evidence>
<accession>B1ZRF5</accession>
<dbReference type="Proteomes" id="UP000007013">
    <property type="component" value="Chromosome"/>
</dbReference>
<reference evidence="6 7" key="1">
    <citation type="journal article" date="2011" name="J. Bacteriol.">
        <title>Genome sequence of the verrucomicrobium Opitutus terrae PB90-1, an abundant inhabitant of rice paddy soil ecosystems.</title>
        <authorList>
            <person name="van Passel M.W."/>
            <person name="Kant R."/>
            <person name="Palva A."/>
            <person name="Copeland A."/>
            <person name="Lucas S."/>
            <person name="Lapidus A."/>
            <person name="Glavina del Rio T."/>
            <person name="Pitluck S."/>
            <person name="Goltsman E."/>
            <person name="Clum A."/>
            <person name="Sun H."/>
            <person name="Schmutz J."/>
            <person name="Larimer F.W."/>
            <person name="Land M.L."/>
            <person name="Hauser L."/>
            <person name="Kyrpides N."/>
            <person name="Mikhailova N."/>
            <person name="Richardson P.P."/>
            <person name="Janssen P.H."/>
            <person name="de Vos W.M."/>
            <person name="Smidt H."/>
        </authorList>
    </citation>
    <scope>NUCLEOTIDE SEQUENCE [LARGE SCALE GENOMIC DNA]</scope>
    <source>
        <strain evidence="7">DSM 11246 / JCM 15787 / PB90-1</strain>
    </source>
</reference>
<proteinExistence type="predicted"/>
<keyword evidence="4" id="KW-0804">Transcription</keyword>
<dbReference type="GO" id="GO:0003700">
    <property type="term" value="F:DNA-binding transcription factor activity"/>
    <property type="evidence" value="ECO:0007669"/>
    <property type="project" value="TreeGrafter"/>
</dbReference>
<dbReference type="Gene3D" id="3.40.50.2300">
    <property type="match status" value="2"/>
</dbReference>
<keyword evidence="3" id="KW-0238">DNA-binding</keyword>
<dbReference type="KEGG" id="ote:Oter_1357"/>
<protein>
    <submittedName>
        <fullName evidence="6">Transcriptional regulator, LacI family</fullName>
    </submittedName>
</protein>
<dbReference type="SUPFAM" id="SSF47413">
    <property type="entry name" value="lambda repressor-like DNA-binding domains"/>
    <property type="match status" value="1"/>
</dbReference>
<dbReference type="Gene3D" id="1.10.260.40">
    <property type="entry name" value="lambda repressor-like DNA-binding domains"/>
    <property type="match status" value="1"/>
</dbReference>
<evidence type="ECO:0000259" key="5">
    <source>
        <dbReference type="PROSITE" id="PS50932"/>
    </source>
</evidence>